<evidence type="ECO:0000313" key="2">
    <source>
        <dbReference type="Proteomes" id="UP001162992"/>
    </source>
</evidence>
<accession>A0ACC2EAE3</accession>
<comment type="caution">
    <text evidence="1">The sequence shown here is derived from an EMBL/GenBank/DDBJ whole genome shotgun (WGS) entry which is preliminary data.</text>
</comment>
<dbReference type="EMBL" id="CM055094">
    <property type="protein sequence ID" value="KAJ7563315.1"/>
    <property type="molecule type" value="Genomic_DNA"/>
</dbReference>
<protein>
    <submittedName>
        <fullName evidence="1">Uncharacterized protein</fullName>
    </submittedName>
</protein>
<reference evidence="2" key="1">
    <citation type="journal article" date="2024" name="Proc. Natl. Acad. Sci. U.S.A.">
        <title>Extraordinary preservation of gene collinearity over three hundred million years revealed in homosporous lycophytes.</title>
        <authorList>
            <person name="Li C."/>
            <person name="Wickell D."/>
            <person name="Kuo L.Y."/>
            <person name="Chen X."/>
            <person name="Nie B."/>
            <person name="Liao X."/>
            <person name="Peng D."/>
            <person name="Ji J."/>
            <person name="Jenkins J."/>
            <person name="Williams M."/>
            <person name="Shu S."/>
            <person name="Plott C."/>
            <person name="Barry K."/>
            <person name="Rajasekar S."/>
            <person name="Grimwood J."/>
            <person name="Han X."/>
            <person name="Sun S."/>
            <person name="Hou Z."/>
            <person name="He W."/>
            <person name="Dai G."/>
            <person name="Sun C."/>
            <person name="Schmutz J."/>
            <person name="Leebens-Mack J.H."/>
            <person name="Li F.W."/>
            <person name="Wang L."/>
        </authorList>
    </citation>
    <scope>NUCLEOTIDE SEQUENCE [LARGE SCALE GENOMIC DNA]</scope>
    <source>
        <strain evidence="2">cv. PW_Plant_1</strain>
    </source>
</reference>
<gene>
    <name evidence="1" type="ORF">O6H91_03G105700</name>
</gene>
<dbReference type="Proteomes" id="UP001162992">
    <property type="component" value="Chromosome 3"/>
</dbReference>
<keyword evidence="2" id="KW-1185">Reference proteome</keyword>
<name>A0ACC2EAE3_DIPCM</name>
<evidence type="ECO:0000313" key="1">
    <source>
        <dbReference type="EMBL" id="KAJ7563315.1"/>
    </source>
</evidence>
<proteinExistence type="predicted"/>
<sequence length="179" mass="20706">MEVLQKLIPMPYIRSISRMKNAQTVPDDKRIANFLNLGFKEQTIKSKTAVKSSSKCKKRSSKEGIAERRSNRNRNRSRQSHIWSEDKNFDEATRDDDSQENSERLPSFNFRPSMMIQSPKNPEQCEVERISNERNNGVFCSSIQLGSVFVCSIYTYEYNVGRIVFEDNCKLAFNKVSSS</sequence>
<organism evidence="1 2">
    <name type="scientific">Diphasiastrum complanatum</name>
    <name type="common">Issler's clubmoss</name>
    <name type="synonym">Lycopodium complanatum</name>
    <dbReference type="NCBI Taxonomy" id="34168"/>
    <lineage>
        <taxon>Eukaryota</taxon>
        <taxon>Viridiplantae</taxon>
        <taxon>Streptophyta</taxon>
        <taxon>Embryophyta</taxon>
        <taxon>Tracheophyta</taxon>
        <taxon>Lycopodiopsida</taxon>
        <taxon>Lycopodiales</taxon>
        <taxon>Lycopodiaceae</taxon>
        <taxon>Lycopodioideae</taxon>
        <taxon>Diphasiastrum</taxon>
    </lineage>
</organism>